<dbReference type="AlphaFoldDB" id="A0AAU7ZGF0"/>
<organism evidence="1">
    <name type="scientific">Tunturiibacter empetritectus</name>
    <dbReference type="NCBI Taxonomy" id="3069691"/>
    <lineage>
        <taxon>Bacteria</taxon>
        <taxon>Pseudomonadati</taxon>
        <taxon>Acidobacteriota</taxon>
        <taxon>Terriglobia</taxon>
        <taxon>Terriglobales</taxon>
        <taxon>Acidobacteriaceae</taxon>
        <taxon>Tunturiibacter</taxon>
    </lineage>
</organism>
<dbReference type="Pfam" id="PF05402">
    <property type="entry name" value="PqqD"/>
    <property type="match status" value="1"/>
</dbReference>
<dbReference type="RefSeq" id="WP_353069861.1">
    <property type="nucleotide sequence ID" value="NZ_CP132932.1"/>
</dbReference>
<proteinExistence type="predicted"/>
<name>A0AAU7ZGF0_9BACT</name>
<dbReference type="InterPro" id="IPR041881">
    <property type="entry name" value="PqqD_sf"/>
</dbReference>
<protein>
    <submittedName>
        <fullName evidence="1">PqqD family protein</fullName>
    </submittedName>
</protein>
<dbReference type="EMBL" id="CP132932">
    <property type="protein sequence ID" value="XCB27862.1"/>
    <property type="molecule type" value="Genomic_DNA"/>
</dbReference>
<dbReference type="Gene3D" id="1.10.10.1150">
    <property type="entry name" value="Coenzyme PQQ synthesis protein D (PqqD)"/>
    <property type="match status" value="1"/>
</dbReference>
<gene>
    <name evidence="1" type="ORF">RBB75_05960</name>
</gene>
<dbReference type="KEGG" id="temp:RBB75_05960"/>
<dbReference type="InterPro" id="IPR008792">
    <property type="entry name" value="PQQD"/>
</dbReference>
<evidence type="ECO:0000313" key="1">
    <source>
        <dbReference type="EMBL" id="XCB27862.1"/>
    </source>
</evidence>
<reference evidence="1" key="1">
    <citation type="submission" date="2023-08" db="EMBL/GenBank/DDBJ databases">
        <authorList>
            <person name="Messyasz A."/>
            <person name="Mannisto M.K."/>
            <person name="Kerkhof L.J."/>
            <person name="Haggblom M."/>
        </authorList>
    </citation>
    <scope>NUCLEOTIDE SEQUENCE</scope>
    <source>
        <strain evidence="1">M8UP23</strain>
    </source>
</reference>
<reference evidence="1" key="2">
    <citation type="journal article" date="2024" name="Environ. Microbiol.">
        <title>Genome analysis and description of Tunturibacter gen. nov. expands the diversity of Terriglobia in tundra soils.</title>
        <authorList>
            <person name="Messyasz A."/>
            <person name="Mannisto M.K."/>
            <person name="Kerkhof L.J."/>
            <person name="Haggblom M.M."/>
        </authorList>
    </citation>
    <scope>NUCLEOTIDE SEQUENCE</scope>
    <source>
        <strain evidence="1">M8UP23</strain>
    </source>
</reference>
<sequence length="89" mass="9860">MSIGSNHIHTVTDQDGAAILDIEHGTVTTLNSTGAFVWQRLERGEGLQIIAASLSRDTGEDVLTVERDVREFVESLKQNNLLTRPMRRA</sequence>
<accession>A0AAU7ZGF0</accession>